<evidence type="ECO:0000256" key="4">
    <source>
        <dbReference type="ARBA" id="ARBA00022840"/>
    </source>
</evidence>
<keyword evidence="7" id="KW-1185">Reference proteome</keyword>
<dbReference type="AlphaFoldDB" id="A0A6S7IKX7"/>
<dbReference type="FunFam" id="3.40.50.300:FF:003492">
    <property type="entry name" value="AGAP012735-PA"/>
    <property type="match status" value="1"/>
</dbReference>
<dbReference type="GO" id="GO:0042626">
    <property type="term" value="F:ATPase-coupled transmembrane transporter activity"/>
    <property type="evidence" value="ECO:0007669"/>
    <property type="project" value="TreeGrafter"/>
</dbReference>
<dbReference type="Gene3D" id="3.40.50.300">
    <property type="entry name" value="P-loop containing nucleotide triphosphate hydrolases"/>
    <property type="match status" value="1"/>
</dbReference>
<evidence type="ECO:0000256" key="3">
    <source>
        <dbReference type="ARBA" id="ARBA00022741"/>
    </source>
</evidence>
<dbReference type="InterPro" id="IPR050173">
    <property type="entry name" value="ABC_transporter_C-like"/>
</dbReference>
<feature type="domain" description="ABC transporter" evidence="5">
    <location>
        <begin position="35"/>
        <end position="110"/>
    </location>
</feature>
<comment type="subcellular location">
    <subcellularLocation>
        <location evidence="1">Membrane</location>
        <topology evidence="1">Multi-pass membrane protein</topology>
    </subcellularLocation>
</comment>
<reference evidence="6" key="1">
    <citation type="submission" date="2020-04" db="EMBL/GenBank/DDBJ databases">
        <authorList>
            <person name="Alioto T."/>
            <person name="Alioto T."/>
            <person name="Gomez Garrido J."/>
        </authorList>
    </citation>
    <scope>NUCLEOTIDE SEQUENCE</scope>
    <source>
        <strain evidence="6">A484AB</strain>
    </source>
</reference>
<comment type="caution">
    <text evidence="6">The sequence shown here is derived from an EMBL/GenBank/DDBJ whole genome shotgun (WGS) entry which is preliminary data.</text>
</comment>
<dbReference type="PANTHER" id="PTHR24223">
    <property type="entry name" value="ATP-BINDING CASSETTE SUB-FAMILY C"/>
    <property type="match status" value="1"/>
</dbReference>
<dbReference type="InterPro" id="IPR003439">
    <property type="entry name" value="ABC_transporter-like_ATP-bd"/>
</dbReference>
<evidence type="ECO:0000256" key="1">
    <source>
        <dbReference type="ARBA" id="ARBA00004141"/>
    </source>
</evidence>
<proteinExistence type="inferred from homology"/>
<dbReference type="Proteomes" id="UP001152795">
    <property type="component" value="Unassembled WGS sequence"/>
</dbReference>
<sequence length="203" mass="23109">MSLLGHRKLHTAWLLIDCIFPVVTKEDDPVIFAGSVRDNLDPFSNHTDIELWSALEQVQLKDVVNNFPEKLEFQITESGNNLSIGQRQLICLARAIIKHNRILIIYEATANVDHKTDNLIQETIRDKFRDCTVLTIAHRLNTIMDADRIMVLDAGSIVEFDEPYELLKRPKSALSLMVTQTGKETSLQLQRMAKTAHESRSNS</sequence>
<keyword evidence="4" id="KW-0067">ATP-binding</keyword>
<dbReference type="Pfam" id="PF00005">
    <property type="entry name" value="ABC_tran"/>
    <property type="match status" value="1"/>
</dbReference>
<evidence type="ECO:0000256" key="2">
    <source>
        <dbReference type="ARBA" id="ARBA00009726"/>
    </source>
</evidence>
<accession>A0A6S7IKX7</accession>
<keyword evidence="3" id="KW-0547">Nucleotide-binding</keyword>
<dbReference type="InterPro" id="IPR027417">
    <property type="entry name" value="P-loop_NTPase"/>
</dbReference>
<evidence type="ECO:0000259" key="5">
    <source>
        <dbReference type="Pfam" id="PF00005"/>
    </source>
</evidence>
<dbReference type="EMBL" id="CACRXK020010619">
    <property type="protein sequence ID" value="CAB4019775.1"/>
    <property type="molecule type" value="Genomic_DNA"/>
</dbReference>
<dbReference type="PANTHER" id="PTHR24223:SF456">
    <property type="entry name" value="MULTIDRUG RESISTANCE-ASSOCIATED PROTEIN LETHAL(2)03659"/>
    <property type="match status" value="1"/>
</dbReference>
<evidence type="ECO:0000313" key="6">
    <source>
        <dbReference type="EMBL" id="CAB4019775.1"/>
    </source>
</evidence>
<dbReference type="OrthoDB" id="5981648at2759"/>
<comment type="similarity">
    <text evidence="2">Belongs to the ABC transporter superfamily. ABCC family. Conjugate transporter (TC 3.A.1.208) subfamily.</text>
</comment>
<name>A0A6S7IKX7_PARCT</name>
<protein>
    <submittedName>
        <fullName evidence="6">Multidrug resistance-associated 4-like</fullName>
    </submittedName>
</protein>
<dbReference type="GO" id="GO:0005524">
    <property type="term" value="F:ATP binding"/>
    <property type="evidence" value="ECO:0007669"/>
    <property type="project" value="UniProtKB-KW"/>
</dbReference>
<dbReference type="GO" id="GO:0016020">
    <property type="term" value="C:membrane"/>
    <property type="evidence" value="ECO:0007669"/>
    <property type="project" value="UniProtKB-SubCell"/>
</dbReference>
<organism evidence="6 7">
    <name type="scientific">Paramuricea clavata</name>
    <name type="common">Red gorgonian</name>
    <name type="synonym">Violescent sea-whip</name>
    <dbReference type="NCBI Taxonomy" id="317549"/>
    <lineage>
        <taxon>Eukaryota</taxon>
        <taxon>Metazoa</taxon>
        <taxon>Cnidaria</taxon>
        <taxon>Anthozoa</taxon>
        <taxon>Octocorallia</taxon>
        <taxon>Malacalcyonacea</taxon>
        <taxon>Plexauridae</taxon>
        <taxon>Paramuricea</taxon>
    </lineage>
</organism>
<gene>
    <name evidence="6" type="ORF">PACLA_8A015358</name>
</gene>
<evidence type="ECO:0000313" key="7">
    <source>
        <dbReference type="Proteomes" id="UP001152795"/>
    </source>
</evidence>
<dbReference type="GO" id="GO:0016887">
    <property type="term" value="F:ATP hydrolysis activity"/>
    <property type="evidence" value="ECO:0007669"/>
    <property type="project" value="InterPro"/>
</dbReference>
<dbReference type="SUPFAM" id="SSF52540">
    <property type="entry name" value="P-loop containing nucleoside triphosphate hydrolases"/>
    <property type="match status" value="1"/>
</dbReference>